<name>A0A4S2MR51_9PEZI</name>
<keyword evidence="2" id="KW-1185">Reference proteome</keyword>
<organism evidence="1 2">
    <name type="scientific">Ascodesmis nigricans</name>
    <dbReference type="NCBI Taxonomy" id="341454"/>
    <lineage>
        <taxon>Eukaryota</taxon>
        <taxon>Fungi</taxon>
        <taxon>Dikarya</taxon>
        <taxon>Ascomycota</taxon>
        <taxon>Pezizomycotina</taxon>
        <taxon>Pezizomycetes</taxon>
        <taxon>Pezizales</taxon>
        <taxon>Ascodesmidaceae</taxon>
        <taxon>Ascodesmis</taxon>
    </lineage>
</organism>
<dbReference type="AlphaFoldDB" id="A0A4S2MR51"/>
<dbReference type="Proteomes" id="UP000298138">
    <property type="component" value="Unassembled WGS sequence"/>
</dbReference>
<accession>A0A4S2MR51</accession>
<protein>
    <submittedName>
        <fullName evidence="1">Uncharacterized protein</fullName>
    </submittedName>
</protein>
<evidence type="ECO:0000313" key="1">
    <source>
        <dbReference type="EMBL" id="TGZ77107.1"/>
    </source>
</evidence>
<dbReference type="InParanoid" id="A0A4S2MR51"/>
<dbReference type="OrthoDB" id="10595963at2759"/>
<reference evidence="1 2" key="1">
    <citation type="submission" date="2019-04" db="EMBL/GenBank/DDBJ databases">
        <title>Comparative genomics and transcriptomics to analyze fruiting body development in filamentous ascomycetes.</title>
        <authorList>
            <consortium name="DOE Joint Genome Institute"/>
            <person name="Lutkenhaus R."/>
            <person name="Traeger S."/>
            <person name="Breuer J."/>
            <person name="Kuo A."/>
            <person name="Lipzen A."/>
            <person name="Pangilinan J."/>
            <person name="Dilworth D."/>
            <person name="Sandor L."/>
            <person name="Poggeler S."/>
            <person name="Barry K."/>
            <person name="Grigoriev I.V."/>
            <person name="Nowrousian M."/>
        </authorList>
    </citation>
    <scope>NUCLEOTIDE SEQUENCE [LARGE SCALE GENOMIC DNA]</scope>
    <source>
        <strain evidence="1 2">CBS 389.68</strain>
    </source>
</reference>
<gene>
    <name evidence="1" type="ORF">EX30DRAFT_352096</name>
</gene>
<dbReference type="EMBL" id="ML220159">
    <property type="protein sequence ID" value="TGZ77107.1"/>
    <property type="molecule type" value="Genomic_DNA"/>
</dbReference>
<evidence type="ECO:0000313" key="2">
    <source>
        <dbReference type="Proteomes" id="UP000298138"/>
    </source>
</evidence>
<sequence length="313" mass="35653">MTYGYDSSLRDPNAANLIDCQRTFMQCLENARRGCQSGRYTCHSVKQGIPVFERQKEKLIRVWHEYRGKVVKFYETRDTKQVTKTAQGDFTTEGTGARMVTRLSAQLNLPGEDRYPIDSDHTNMVKFDSRNDSAFQTVVTHLNQCISLTGKDEIVDFLLPSAQEAVKQYAIPPKEHVDTITEGIDPKSDERYLWVFHNLDYMSWSKTLIEQSTLHQPSAKLWTLVLSGSEILESAAGCVVRNLSHAESPGLLLFFDRSRRQSECPTAFKENRDVWESLVLFCTLLSQAIELYSPLDQTTTSESLFVESTAIQQ</sequence>
<proteinExistence type="predicted"/>